<organism evidence="3 4">
    <name type="scientific">Gilvimarinus gilvus</name>
    <dbReference type="NCBI Taxonomy" id="3058038"/>
    <lineage>
        <taxon>Bacteria</taxon>
        <taxon>Pseudomonadati</taxon>
        <taxon>Pseudomonadota</taxon>
        <taxon>Gammaproteobacteria</taxon>
        <taxon>Cellvibrionales</taxon>
        <taxon>Cellvibrionaceae</taxon>
        <taxon>Gilvimarinus</taxon>
    </lineage>
</organism>
<dbReference type="InterPro" id="IPR011483">
    <property type="entry name" value="Sde182_NH-like"/>
</dbReference>
<dbReference type="InterPro" id="IPR048527">
    <property type="entry name" value="Sde182_C"/>
</dbReference>
<dbReference type="SUPFAM" id="SSF53590">
    <property type="entry name" value="Nucleoside hydrolase"/>
    <property type="match status" value="1"/>
</dbReference>
<sequence length="468" mass="52561">MNYFLGLLLVFVPLFGLAEPAHTPLKPRIVVLTDISPNHIEPDDMESIIRLFAYADLFEIEGIVATTGWSSAGDNAEWISLIHDAIDAYEQDLPKLSRRSGQKEFSEQEKTQCIGYWPSPDYLRSVTLVGSQVRGIEHIGADNNTPGSELLIDVASESDERPVWVLAWGGANTMAQAVWQLQNQGTEAELTHFLNKVRLYTITDQDRSYKSGTPFDISAHQWLRREFKEKLFFIWDESAWRYQNGTGKANWEEYAKHVQGKGAMGELYPKYKYGVEGDSPSFFYVLPNGLNNPERPSWGGWGGYFEWAITPDEETYALTNHEDIEAGKISRKYEEKFYPAIFNDFVARMDWVENGSGNRNPVATVDGDQSLSPLMKTPTAGSSITLDGSASFDPDGDNIKVSWWILPEAGTYQKEVEIQGDEKGRVSVTIPSDAVGQSFHIIMEVTDDGTPALTSYRRVIVKPVKDKS</sequence>
<dbReference type="Pfam" id="PF07632">
    <property type="entry name" value="Sde182_NH-like"/>
    <property type="match status" value="1"/>
</dbReference>
<evidence type="ECO:0000313" key="3">
    <source>
        <dbReference type="EMBL" id="MDX6848739.1"/>
    </source>
</evidence>
<proteinExistence type="predicted"/>
<accession>A0ABU4S0I5</accession>
<dbReference type="InterPro" id="IPR036452">
    <property type="entry name" value="Ribo_hydro-like"/>
</dbReference>
<protein>
    <submittedName>
        <fullName evidence="3">DUF1593 domain-containing protein</fullName>
    </submittedName>
</protein>
<feature type="domain" description="Cellulose-binding Sde182 C-terminal" evidence="2">
    <location>
        <begin position="384"/>
        <end position="462"/>
    </location>
</feature>
<evidence type="ECO:0000259" key="2">
    <source>
        <dbReference type="Pfam" id="PF21027"/>
    </source>
</evidence>
<dbReference type="Pfam" id="PF21027">
    <property type="entry name" value="Sde0182_C"/>
    <property type="match status" value="1"/>
</dbReference>
<dbReference type="Gene3D" id="2.60.40.10">
    <property type="entry name" value="Immunoglobulins"/>
    <property type="match status" value="1"/>
</dbReference>
<reference evidence="3 4" key="1">
    <citation type="submission" date="2023-11" db="EMBL/GenBank/DDBJ databases">
        <title>Gilvimarinus fulvus sp. nov., isolated from the surface of Kelp.</title>
        <authorList>
            <person name="Sun Y.Y."/>
            <person name="Gong Y."/>
            <person name="Du Z.J."/>
        </authorList>
    </citation>
    <scope>NUCLEOTIDE SEQUENCE [LARGE SCALE GENOMIC DNA]</scope>
    <source>
        <strain evidence="3 4">SDUM040013</strain>
    </source>
</reference>
<gene>
    <name evidence="3" type="ORF">SCD92_05165</name>
</gene>
<dbReference type="EMBL" id="JAXAFO010000006">
    <property type="protein sequence ID" value="MDX6848739.1"/>
    <property type="molecule type" value="Genomic_DNA"/>
</dbReference>
<evidence type="ECO:0000259" key="1">
    <source>
        <dbReference type="Pfam" id="PF07632"/>
    </source>
</evidence>
<evidence type="ECO:0000313" key="4">
    <source>
        <dbReference type="Proteomes" id="UP001273505"/>
    </source>
</evidence>
<dbReference type="Gene3D" id="3.90.245.10">
    <property type="entry name" value="Ribonucleoside hydrolase-like"/>
    <property type="match status" value="1"/>
</dbReference>
<dbReference type="RefSeq" id="WP_302724058.1">
    <property type="nucleotide sequence ID" value="NZ_JAULRU010000731.1"/>
</dbReference>
<dbReference type="InterPro" id="IPR013783">
    <property type="entry name" value="Ig-like_fold"/>
</dbReference>
<feature type="domain" description="Cellulose-binding Sde182 nucleoside hydrolase-like" evidence="1">
    <location>
        <begin position="28"/>
        <end position="305"/>
    </location>
</feature>
<comment type="caution">
    <text evidence="3">The sequence shown here is derived from an EMBL/GenBank/DDBJ whole genome shotgun (WGS) entry which is preliminary data.</text>
</comment>
<keyword evidence="4" id="KW-1185">Reference proteome</keyword>
<name>A0ABU4S0I5_9GAMM</name>
<dbReference type="Proteomes" id="UP001273505">
    <property type="component" value="Unassembled WGS sequence"/>
</dbReference>